<evidence type="ECO:0000313" key="6">
    <source>
        <dbReference type="Proteomes" id="UP001153620"/>
    </source>
</evidence>
<dbReference type="InterPro" id="IPR038765">
    <property type="entry name" value="Papain-like_cys_pep_sf"/>
</dbReference>
<reference evidence="5" key="1">
    <citation type="submission" date="2022-01" db="EMBL/GenBank/DDBJ databases">
        <authorList>
            <person name="King R."/>
        </authorList>
    </citation>
    <scope>NUCLEOTIDE SEQUENCE</scope>
</reference>
<dbReference type="SUPFAM" id="SSF54001">
    <property type="entry name" value="Cysteine proteinases"/>
    <property type="match status" value="1"/>
</dbReference>
<reference evidence="5" key="2">
    <citation type="submission" date="2022-10" db="EMBL/GenBank/DDBJ databases">
        <authorList>
            <consortium name="ENA_rothamsted_submissions"/>
            <consortium name="culmorum"/>
            <person name="King R."/>
        </authorList>
    </citation>
    <scope>NUCLEOTIDE SEQUENCE</scope>
</reference>
<dbReference type="Pfam" id="PF08246">
    <property type="entry name" value="Inhibitor_I29"/>
    <property type="match status" value="1"/>
</dbReference>
<dbReference type="AlphaFoldDB" id="A0A9N9RLF3"/>
<dbReference type="InterPro" id="IPR039417">
    <property type="entry name" value="Peptidase_C1A_papain-like"/>
</dbReference>
<feature type="chain" id="PRO_5040391006" evidence="2">
    <location>
        <begin position="24"/>
        <end position="346"/>
    </location>
</feature>
<evidence type="ECO:0000313" key="5">
    <source>
        <dbReference type="EMBL" id="CAG9798855.1"/>
    </source>
</evidence>
<dbReference type="GO" id="GO:0008234">
    <property type="term" value="F:cysteine-type peptidase activity"/>
    <property type="evidence" value="ECO:0007669"/>
    <property type="project" value="InterPro"/>
</dbReference>
<evidence type="ECO:0000256" key="2">
    <source>
        <dbReference type="SAM" id="SignalP"/>
    </source>
</evidence>
<dbReference type="Gene3D" id="3.90.70.10">
    <property type="entry name" value="Cysteine proteinases"/>
    <property type="match status" value="1"/>
</dbReference>
<dbReference type="InterPro" id="IPR013128">
    <property type="entry name" value="Peptidase_C1A"/>
</dbReference>
<evidence type="ECO:0000256" key="1">
    <source>
        <dbReference type="ARBA" id="ARBA00008455"/>
    </source>
</evidence>
<name>A0A9N9RLF3_9DIPT</name>
<feature type="domain" description="Peptidase C1A papain C-terminal" evidence="3">
    <location>
        <begin position="125"/>
        <end position="345"/>
    </location>
</feature>
<dbReference type="PANTHER" id="PTHR12411">
    <property type="entry name" value="CYSTEINE PROTEASE FAMILY C1-RELATED"/>
    <property type="match status" value="1"/>
</dbReference>
<keyword evidence="6" id="KW-1185">Reference proteome</keyword>
<keyword evidence="2" id="KW-0732">Signal</keyword>
<comment type="similarity">
    <text evidence="1">Belongs to the peptidase C1 family.</text>
</comment>
<accession>A0A9N9RLF3</accession>
<dbReference type="Proteomes" id="UP001153620">
    <property type="component" value="Chromosome 1"/>
</dbReference>
<organism evidence="5 6">
    <name type="scientific">Chironomus riparius</name>
    <dbReference type="NCBI Taxonomy" id="315576"/>
    <lineage>
        <taxon>Eukaryota</taxon>
        <taxon>Metazoa</taxon>
        <taxon>Ecdysozoa</taxon>
        <taxon>Arthropoda</taxon>
        <taxon>Hexapoda</taxon>
        <taxon>Insecta</taxon>
        <taxon>Pterygota</taxon>
        <taxon>Neoptera</taxon>
        <taxon>Endopterygota</taxon>
        <taxon>Diptera</taxon>
        <taxon>Nematocera</taxon>
        <taxon>Chironomoidea</taxon>
        <taxon>Chironomidae</taxon>
        <taxon>Chironominae</taxon>
        <taxon>Chironomus</taxon>
    </lineage>
</organism>
<gene>
    <name evidence="5" type="ORF">CHIRRI_LOCUS1831</name>
</gene>
<protein>
    <submittedName>
        <fullName evidence="5">Uncharacterized protein</fullName>
    </submittedName>
</protein>
<feature type="domain" description="Cathepsin propeptide inhibitor" evidence="4">
    <location>
        <begin position="38"/>
        <end position="95"/>
    </location>
</feature>
<proteinExistence type="inferred from homology"/>
<dbReference type="CDD" id="cd02248">
    <property type="entry name" value="Peptidase_C1A"/>
    <property type="match status" value="1"/>
</dbReference>
<dbReference type="EMBL" id="OU895877">
    <property type="protein sequence ID" value="CAG9798855.1"/>
    <property type="molecule type" value="Genomic_DNA"/>
</dbReference>
<dbReference type="InterPro" id="IPR000668">
    <property type="entry name" value="Peptidase_C1A_C"/>
</dbReference>
<dbReference type="SMART" id="SM00645">
    <property type="entry name" value="Pept_C1"/>
    <property type="match status" value="1"/>
</dbReference>
<dbReference type="GO" id="GO:0006508">
    <property type="term" value="P:proteolysis"/>
    <property type="evidence" value="ECO:0007669"/>
    <property type="project" value="InterPro"/>
</dbReference>
<dbReference type="SMART" id="SM00848">
    <property type="entry name" value="Inhibitor_I29"/>
    <property type="match status" value="1"/>
</dbReference>
<dbReference type="PRINTS" id="PR00705">
    <property type="entry name" value="PAPAIN"/>
</dbReference>
<dbReference type="OrthoDB" id="10253408at2759"/>
<dbReference type="InterPro" id="IPR013201">
    <property type="entry name" value="Prot_inhib_I29"/>
</dbReference>
<dbReference type="Pfam" id="PF00112">
    <property type="entry name" value="Peptidase_C1"/>
    <property type="match status" value="1"/>
</dbReference>
<evidence type="ECO:0000259" key="4">
    <source>
        <dbReference type="SMART" id="SM00848"/>
    </source>
</evidence>
<feature type="signal peptide" evidence="2">
    <location>
        <begin position="1"/>
        <end position="23"/>
    </location>
</feature>
<sequence length="346" mass="38310">MCMFKSLVFTVAVSFIVFQSVLSEKNPLCNGQNCDKFFENYLNEYNINVSNNTIKAQYKKQFLANLREIRNFNAKEVNAFKKGINKFSHLSYNGVVSQSLGLDSISTPILGIITSKPAASKCSIDSFDWRNEGAITAVKDQGSCGSCFAFAAIGAIESQISINYNKNISLSEQYAMECIYNFWKIGGDACNGGQPSYVYYLSYINRGFPTEKSVPYHAYDDGICPLNVSFVKEAGITSYRTFTGYRDNEIACLLAANGPLSVAIFVNSSLIQYSGGIYDDEESCGPNPTPNHAVLLIGFGVDSNNNISYFTLKNSWGTSWGEQGFFRMKKGINLCNINSLPQQPYM</sequence>
<evidence type="ECO:0000259" key="3">
    <source>
        <dbReference type="SMART" id="SM00645"/>
    </source>
</evidence>